<dbReference type="EMBL" id="CP036433">
    <property type="protein sequence ID" value="QDU96256.1"/>
    <property type="molecule type" value="Genomic_DNA"/>
</dbReference>
<proteinExistence type="predicted"/>
<feature type="region of interest" description="Disordered" evidence="1">
    <location>
        <begin position="56"/>
        <end position="79"/>
    </location>
</feature>
<feature type="region of interest" description="Disordered" evidence="1">
    <location>
        <begin position="18"/>
        <end position="37"/>
    </location>
</feature>
<dbReference type="KEGG" id="lcre:Pla8534_40750"/>
<dbReference type="Proteomes" id="UP000317648">
    <property type="component" value="Chromosome"/>
</dbReference>
<organism evidence="2 3">
    <name type="scientific">Lignipirellula cremea</name>
    <dbReference type="NCBI Taxonomy" id="2528010"/>
    <lineage>
        <taxon>Bacteria</taxon>
        <taxon>Pseudomonadati</taxon>
        <taxon>Planctomycetota</taxon>
        <taxon>Planctomycetia</taxon>
        <taxon>Pirellulales</taxon>
        <taxon>Pirellulaceae</taxon>
        <taxon>Lignipirellula</taxon>
    </lineage>
</organism>
<accession>A0A518DWN4</accession>
<sequence>MSNTLEDRVRALEQQMRTVIGKLPPDSPTADPQDWRKSLGMFDGHSQMKAIDQEGERIRQAEREQAANAGREAPPPRGE</sequence>
<evidence type="ECO:0000313" key="3">
    <source>
        <dbReference type="Proteomes" id="UP000317648"/>
    </source>
</evidence>
<dbReference type="RefSeq" id="WP_145054903.1">
    <property type="nucleotide sequence ID" value="NZ_CP036433.1"/>
</dbReference>
<keyword evidence="3" id="KW-1185">Reference proteome</keyword>
<reference evidence="2 3" key="1">
    <citation type="submission" date="2019-02" db="EMBL/GenBank/DDBJ databases">
        <title>Deep-cultivation of Planctomycetes and their phenomic and genomic characterization uncovers novel biology.</title>
        <authorList>
            <person name="Wiegand S."/>
            <person name="Jogler M."/>
            <person name="Boedeker C."/>
            <person name="Pinto D."/>
            <person name="Vollmers J."/>
            <person name="Rivas-Marin E."/>
            <person name="Kohn T."/>
            <person name="Peeters S.H."/>
            <person name="Heuer A."/>
            <person name="Rast P."/>
            <person name="Oberbeckmann S."/>
            <person name="Bunk B."/>
            <person name="Jeske O."/>
            <person name="Meyerdierks A."/>
            <person name="Storesund J.E."/>
            <person name="Kallscheuer N."/>
            <person name="Luecker S."/>
            <person name="Lage O.M."/>
            <person name="Pohl T."/>
            <person name="Merkel B.J."/>
            <person name="Hornburger P."/>
            <person name="Mueller R.-W."/>
            <person name="Bruemmer F."/>
            <person name="Labrenz M."/>
            <person name="Spormann A.M."/>
            <person name="Op den Camp H."/>
            <person name="Overmann J."/>
            <person name="Amann R."/>
            <person name="Jetten M.S.M."/>
            <person name="Mascher T."/>
            <person name="Medema M.H."/>
            <person name="Devos D.P."/>
            <person name="Kaster A.-K."/>
            <person name="Ovreas L."/>
            <person name="Rohde M."/>
            <person name="Galperin M.Y."/>
            <person name="Jogler C."/>
        </authorList>
    </citation>
    <scope>NUCLEOTIDE SEQUENCE [LARGE SCALE GENOMIC DNA]</scope>
    <source>
        <strain evidence="2 3">Pla85_3_4</strain>
    </source>
</reference>
<gene>
    <name evidence="2" type="ORF">Pla8534_40750</name>
</gene>
<protein>
    <submittedName>
        <fullName evidence="2">Uncharacterized protein</fullName>
    </submittedName>
</protein>
<dbReference type="AlphaFoldDB" id="A0A518DWN4"/>
<evidence type="ECO:0000313" key="2">
    <source>
        <dbReference type="EMBL" id="QDU96256.1"/>
    </source>
</evidence>
<name>A0A518DWN4_9BACT</name>
<feature type="compositionally biased region" description="Basic and acidic residues" evidence="1">
    <location>
        <begin position="56"/>
        <end position="65"/>
    </location>
</feature>
<evidence type="ECO:0000256" key="1">
    <source>
        <dbReference type="SAM" id="MobiDB-lite"/>
    </source>
</evidence>